<feature type="domain" description="DNA mismatch repair proteins mutS family" evidence="8">
    <location>
        <begin position="727"/>
        <end position="917"/>
    </location>
</feature>
<dbReference type="InterPro" id="IPR045076">
    <property type="entry name" value="MutS"/>
</dbReference>
<evidence type="ECO:0000256" key="1">
    <source>
        <dbReference type="ARBA" id="ARBA00006271"/>
    </source>
</evidence>
<evidence type="ECO:0000259" key="8">
    <source>
        <dbReference type="SMART" id="SM00534"/>
    </source>
</evidence>
<dbReference type="Gene3D" id="1.10.1420.10">
    <property type="match status" value="1"/>
</dbReference>
<keyword evidence="2" id="KW-0547">Nucleotide-binding</keyword>
<dbReference type="SUPFAM" id="SSF48334">
    <property type="entry name" value="DNA repair protein MutS, domain III"/>
    <property type="match status" value="1"/>
</dbReference>
<dbReference type="InterPro" id="IPR007695">
    <property type="entry name" value="DNA_mismatch_repair_MutS-lik_N"/>
</dbReference>
<evidence type="ECO:0000256" key="4">
    <source>
        <dbReference type="ARBA" id="ARBA00022840"/>
    </source>
</evidence>
<dbReference type="InterPro" id="IPR000432">
    <property type="entry name" value="DNA_mismatch_repair_MutS_C"/>
</dbReference>
<dbReference type="InterPro" id="IPR017261">
    <property type="entry name" value="DNA_mismatch_repair_MutS/MSH"/>
</dbReference>
<name>A0A6C0CMY2_9ZZZZ</name>
<dbReference type="InterPro" id="IPR036678">
    <property type="entry name" value="MutS_con_dom_sf"/>
</dbReference>
<reference evidence="9" key="1">
    <citation type="journal article" date="2020" name="Nature">
        <title>Giant virus diversity and host interactions through global metagenomics.</title>
        <authorList>
            <person name="Schulz F."/>
            <person name="Roux S."/>
            <person name="Paez-Espino D."/>
            <person name="Jungbluth S."/>
            <person name="Walsh D.A."/>
            <person name="Denef V.J."/>
            <person name="McMahon K.D."/>
            <person name="Konstantinidis K.T."/>
            <person name="Eloe-Fadrosh E.A."/>
            <person name="Kyrpides N.C."/>
            <person name="Woyke T."/>
        </authorList>
    </citation>
    <scope>NUCLEOTIDE SEQUENCE</scope>
    <source>
        <strain evidence="9">GVMAG-M-3300021375-17</strain>
    </source>
</reference>
<dbReference type="PANTHER" id="PTHR11361:SF34">
    <property type="entry name" value="DNA MISMATCH REPAIR PROTEIN MSH1, MITOCHONDRIAL"/>
    <property type="match status" value="1"/>
</dbReference>
<dbReference type="AlphaFoldDB" id="A0A6C0CMY2"/>
<dbReference type="Gene3D" id="3.40.1170.10">
    <property type="entry name" value="DNA repair protein MutS, domain I"/>
    <property type="match status" value="1"/>
</dbReference>
<dbReference type="Pfam" id="PF05192">
    <property type="entry name" value="MutS_III"/>
    <property type="match status" value="1"/>
</dbReference>
<dbReference type="Gene3D" id="1.10.30.50">
    <property type="match status" value="1"/>
</dbReference>
<accession>A0A6C0CMY2</accession>
<protein>
    <recommendedName>
        <fullName evidence="10">DNA mismatch repair proteins mutS family domain-containing protein</fullName>
    </recommendedName>
</protein>
<evidence type="ECO:0000256" key="6">
    <source>
        <dbReference type="ARBA" id="ARBA00023204"/>
    </source>
</evidence>
<dbReference type="GO" id="GO:0006298">
    <property type="term" value="P:mismatch repair"/>
    <property type="evidence" value="ECO:0007669"/>
    <property type="project" value="InterPro"/>
</dbReference>
<organism evidence="9">
    <name type="scientific">viral metagenome</name>
    <dbReference type="NCBI Taxonomy" id="1070528"/>
    <lineage>
        <taxon>unclassified sequences</taxon>
        <taxon>metagenomes</taxon>
        <taxon>organismal metagenomes</taxon>
    </lineage>
</organism>
<evidence type="ECO:0000259" key="7">
    <source>
        <dbReference type="SMART" id="SM00533"/>
    </source>
</evidence>
<dbReference type="PIRSF" id="PIRSF037677">
    <property type="entry name" value="DNA_mis_repair_Msh6"/>
    <property type="match status" value="1"/>
</dbReference>
<dbReference type="CDD" id="cd00085">
    <property type="entry name" value="HNHc"/>
    <property type="match status" value="1"/>
</dbReference>
<dbReference type="GO" id="GO:0140664">
    <property type="term" value="F:ATP-dependent DNA damage sensor activity"/>
    <property type="evidence" value="ECO:0007669"/>
    <property type="project" value="InterPro"/>
</dbReference>
<dbReference type="GO" id="GO:0005524">
    <property type="term" value="F:ATP binding"/>
    <property type="evidence" value="ECO:0007669"/>
    <property type="project" value="UniProtKB-KW"/>
</dbReference>
<dbReference type="EMBL" id="MN739451">
    <property type="protein sequence ID" value="QHT05240.1"/>
    <property type="molecule type" value="Genomic_DNA"/>
</dbReference>
<dbReference type="SMART" id="SM00534">
    <property type="entry name" value="MUTSac"/>
    <property type="match status" value="1"/>
</dbReference>
<dbReference type="InterPro" id="IPR016151">
    <property type="entry name" value="DNA_mismatch_repair_MutS_N"/>
</dbReference>
<keyword evidence="6" id="KW-0234">DNA repair</keyword>
<comment type="similarity">
    <text evidence="1">Belongs to the DNA mismatch repair MutS family.</text>
</comment>
<dbReference type="InterPro" id="IPR027417">
    <property type="entry name" value="P-loop_NTPase"/>
</dbReference>
<feature type="domain" description="DNA mismatch repair protein MutS core" evidence="7">
    <location>
        <begin position="352"/>
        <end position="705"/>
    </location>
</feature>
<evidence type="ECO:0000313" key="9">
    <source>
        <dbReference type="EMBL" id="QHT05240.1"/>
    </source>
</evidence>
<keyword evidence="3" id="KW-0227">DNA damage</keyword>
<dbReference type="SUPFAM" id="SSF55271">
    <property type="entry name" value="DNA repair protein MutS, domain I"/>
    <property type="match status" value="1"/>
</dbReference>
<dbReference type="Pfam" id="PF00488">
    <property type="entry name" value="MutS_V"/>
    <property type="match status" value="1"/>
</dbReference>
<keyword evidence="5" id="KW-0238">DNA-binding</keyword>
<evidence type="ECO:0000256" key="5">
    <source>
        <dbReference type="ARBA" id="ARBA00023125"/>
    </source>
</evidence>
<evidence type="ECO:0008006" key="10">
    <source>
        <dbReference type="Google" id="ProtNLM"/>
    </source>
</evidence>
<dbReference type="InterPro" id="IPR007696">
    <property type="entry name" value="DNA_mismatch_repair_MutS_core"/>
</dbReference>
<dbReference type="SUPFAM" id="SSF53150">
    <property type="entry name" value="DNA repair protein MutS, domain II"/>
    <property type="match status" value="1"/>
</dbReference>
<dbReference type="PANTHER" id="PTHR11361">
    <property type="entry name" value="DNA MISMATCH REPAIR PROTEIN MUTS FAMILY MEMBER"/>
    <property type="match status" value="1"/>
</dbReference>
<dbReference type="InterPro" id="IPR003615">
    <property type="entry name" value="HNH_nuc"/>
</dbReference>
<dbReference type="SMART" id="SM00533">
    <property type="entry name" value="MUTSd"/>
    <property type="match status" value="1"/>
</dbReference>
<dbReference type="GO" id="GO:0030983">
    <property type="term" value="F:mismatched DNA binding"/>
    <property type="evidence" value="ECO:0007669"/>
    <property type="project" value="InterPro"/>
</dbReference>
<dbReference type="SUPFAM" id="SSF52540">
    <property type="entry name" value="P-loop containing nucleoside triphosphate hydrolases"/>
    <property type="match status" value="1"/>
</dbReference>
<evidence type="ECO:0000256" key="3">
    <source>
        <dbReference type="ARBA" id="ARBA00022763"/>
    </source>
</evidence>
<dbReference type="InterPro" id="IPR036187">
    <property type="entry name" value="DNA_mismatch_repair_MutS_sf"/>
</dbReference>
<proteinExistence type="inferred from homology"/>
<dbReference type="Gene3D" id="3.40.50.300">
    <property type="entry name" value="P-loop containing nucleotide triphosphate hydrolases"/>
    <property type="match status" value="1"/>
</dbReference>
<dbReference type="Pfam" id="PF01624">
    <property type="entry name" value="MutS_I"/>
    <property type="match status" value="1"/>
</dbReference>
<keyword evidence="4" id="KW-0067">ATP-binding</keyword>
<evidence type="ECO:0000256" key="2">
    <source>
        <dbReference type="ARBA" id="ARBA00022741"/>
    </source>
</evidence>
<sequence>MPKAKKENDQIAEEDYEDMNMITEYFERTAEYKRKYGPNTLLLMQCGTFYEVYAYSEQNETDYRGGSILEFSKICNMAISTKKVNYKHYTVYMAGFTFYKIDHYVQRLVEQQYTVVEYIQEDSMQTNGKKKLRRLNAIYSPGTHLSFETNNKSQMSNHIMCIWVHEFRSKYIIGVSLLNNYTGQTYLMEHILQDDTLHSTSFDELDKYISIYQPREMILICNSHLHNMIRSHIHHNCQDTIPILCHDVNDPIVMNAKDSTYYKHILSKYFGTEAIKQCAEFSQYEIATQSFCVLMNFLEERNPQLCKHIQMPLWENTSTSMILANHTLQQLNILEDSGQSDRINGNSHTDSQNLLSVHSWTNKCMTIMGKRLFREILTQPIFDIDALNKHYNAMGEVYKEDRKTGIIETTRKQLRQIQDIHKLSRQMTANKMYPSGLQKLYSSLLLTEQMLIGFEKLSWLHSYLEVSCWSTLLKRLRILLAFLQDRFFMEHCGSINSITSFDKPILKKGYYPELDGLYNDYEKREKQLKTIWMFFERQMSPTSKLGEYVKHVVTDKTNNHSLQMTIKRCETLAQKIKTQKGNEVILENDVNFKWSEITFASCATKTQKEIHFPLCHKICSSLSQFQGQLNQLTQELFLNILREIENEHIDIIEECSRIVANIDVLLNKCYIAQKYNYCCPIIDNESQEKAFVKATGLRHILIEHLNTNEIYVSNDLCIGSDTDEISINGMLLFGANTSGKTSNMRALGISVIMAQAGMYVPCKSFVYKPYHSLYSRILNQDNFFKGLSTFAVEMSELRVILKYADENSLVLGDELCSGTETVSALSIMMSSLIQLNKSQCSFMFTTHFHEIIHFQELQELPKIQCFYLEIRFNAETGKMEYDRILKKGSGPSSYGLEVCESLYMDPVFLEKAYEIRRTHFPEYEGSLRLSKSRYNAKKLKGKCEKCGNLSEEIHHIHPQKDADENGYIDQSFHKNNPANLMALCEGCHLKIHHQDSPVVSEMSEYTAEIPKKKIVKRIVRKK</sequence>